<gene>
    <name evidence="1" type="ORF">H9646_18180</name>
</gene>
<dbReference type="EMBL" id="JACSQK010000013">
    <property type="protein sequence ID" value="MBD7962398.1"/>
    <property type="molecule type" value="Genomic_DNA"/>
</dbReference>
<keyword evidence="2" id="KW-1185">Reference proteome</keyword>
<accession>A0ABR8SG62</accession>
<protein>
    <submittedName>
        <fullName evidence="1">Uncharacterized protein</fullName>
    </submittedName>
</protein>
<dbReference type="RefSeq" id="WP_191724814.1">
    <property type="nucleotide sequence ID" value="NZ_JACSQK010000013.1"/>
</dbReference>
<sequence length="272" mass="30433">MAVDMKWRDAMSDRRIRQYFSDEEQAQGWPQRMDAQQLAALQRPNAHSDAAGRKAQGVLHDALLDDCEVGTLACEAEVLSVPVPVAGRNEDLFRPISLTGGHDYTSRYSPYTPAQPVQMQECTFYLVAAADFARWLQRQDMQPSTHVAAWFKACGVLASATAQQGQAMLTPPDVQDLATLVLYRQQFAQQPEQERPQWHAEHVALLAAWLQRQLSEGRKRGALTELAQQLGMRHQTLAELLQRHGFRSNGELANPVKDASSAITSWRGKRSA</sequence>
<evidence type="ECO:0000313" key="2">
    <source>
        <dbReference type="Proteomes" id="UP000634919"/>
    </source>
</evidence>
<name>A0ABR8SG62_9BURK</name>
<evidence type="ECO:0000313" key="1">
    <source>
        <dbReference type="EMBL" id="MBD7962398.1"/>
    </source>
</evidence>
<dbReference type="Proteomes" id="UP000634919">
    <property type="component" value="Unassembled WGS sequence"/>
</dbReference>
<organism evidence="1 2">
    <name type="scientific">Comamonas avium</name>
    <dbReference type="NCBI Taxonomy" id="2762231"/>
    <lineage>
        <taxon>Bacteria</taxon>
        <taxon>Pseudomonadati</taxon>
        <taxon>Pseudomonadota</taxon>
        <taxon>Betaproteobacteria</taxon>
        <taxon>Burkholderiales</taxon>
        <taxon>Comamonadaceae</taxon>
        <taxon>Comamonas</taxon>
    </lineage>
</organism>
<reference evidence="1 2" key="1">
    <citation type="submission" date="2020-08" db="EMBL/GenBank/DDBJ databases">
        <title>A Genomic Blueprint of the Chicken Gut Microbiome.</title>
        <authorList>
            <person name="Gilroy R."/>
            <person name="Ravi A."/>
            <person name="Getino M."/>
            <person name="Pursley I."/>
            <person name="Horton D.L."/>
            <person name="Alikhan N.-F."/>
            <person name="Baker D."/>
            <person name="Gharbi K."/>
            <person name="Hall N."/>
            <person name="Watson M."/>
            <person name="Adriaenssens E.M."/>
            <person name="Foster-Nyarko E."/>
            <person name="Jarju S."/>
            <person name="Secka A."/>
            <person name="Antonio M."/>
            <person name="Oren A."/>
            <person name="Chaudhuri R."/>
            <person name="La Ragione R.M."/>
            <person name="Hildebrand F."/>
            <person name="Pallen M.J."/>
        </authorList>
    </citation>
    <scope>NUCLEOTIDE SEQUENCE [LARGE SCALE GENOMIC DNA]</scope>
    <source>
        <strain evidence="1 2">Sa2CVA6</strain>
    </source>
</reference>
<proteinExistence type="predicted"/>
<comment type="caution">
    <text evidence="1">The sequence shown here is derived from an EMBL/GenBank/DDBJ whole genome shotgun (WGS) entry which is preliminary data.</text>
</comment>